<keyword evidence="4 6" id="KW-0804">Transcription</keyword>
<dbReference type="GO" id="GO:0005634">
    <property type="term" value="C:nucleus"/>
    <property type="evidence" value="ECO:0007669"/>
    <property type="project" value="UniProtKB-SubCell"/>
</dbReference>
<evidence type="ECO:0000256" key="6">
    <source>
        <dbReference type="RuleBase" id="RU361124"/>
    </source>
</evidence>
<keyword evidence="7" id="KW-0175">Coiled coil</keyword>
<organism evidence="10 11">
    <name type="scientific">Micractinium conductrix</name>
    <dbReference type="NCBI Taxonomy" id="554055"/>
    <lineage>
        <taxon>Eukaryota</taxon>
        <taxon>Viridiplantae</taxon>
        <taxon>Chlorophyta</taxon>
        <taxon>core chlorophytes</taxon>
        <taxon>Trebouxiophyceae</taxon>
        <taxon>Chlorellales</taxon>
        <taxon>Chlorellaceae</taxon>
        <taxon>Chlorella clade</taxon>
        <taxon>Micractinium</taxon>
    </lineage>
</organism>
<dbReference type="EMBL" id="LHPF02000004">
    <property type="protein sequence ID" value="PSC74628.1"/>
    <property type="molecule type" value="Genomic_DNA"/>
</dbReference>
<dbReference type="GO" id="GO:0006357">
    <property type="term" value="P:regulation of transcription by RNA polymerase II"/>
    <property type="evidence" value="ECO:0007669"/>
    <property type="project" value="InterPro"/>
</dbReference>
<feature type="compositionally biased region" description="Acidic residues" evidence="8">
    <location>
        <begin position="508"/>
        <end position="517"/>
    </location>
</feature>
<dbReference type="Proteomes" id="UP000239649">
    <property type="component" value="Unassembled WGS sequence"/>
</dbReference>
<name>A0A2P6VKM2_9CHLO</name>
<evidence type="ECO:0000313" key="10">
    <source>
        <dbReference type="EMBL" id="PSC74628.1"/>
    </source>
</evidence>
<feature type="compositionally biased region" description="Low complexity" evidence="8">
    <location>
        <begin position="724"/>
        <end position="735"/>
    </location>
</feature>
<feature type="compositionally biased region" description="Low complexity" evidence="8">
    <location>
        <begin position="667"/>
        <end position="676"/>
    </location>
</feature>
<feature type="region of interest" description="Disordered" evidence="8">
    <location>
        <begin position="1"/>
        <end position="182"/>
    </location>
</feature>
<comment type="caution">
    <text evidence="10">The sequence shown here is derived from an EMBL/GenBank/DDBJ whole genome shotgun (WGS) entry which is preliminary data.</text>
</comment>
<keyword evidence="11" id="KW-1185">Reference proteome</keyword>
<comment type="similarity">
    <text evidence="2 6">Belongs to the enhancer of polycomb family.</text>
</comment>
<dbReference type="OrthoDB" id="514195at2759"/>
<feature type="region of interest" description="Disordered" evidence="8">
    <location>
        <begin position="873"/>
        <end position="1131"/>
    </location>
</feature>
<evidence type="ECO:0000256" key="3">
    <source>
        <dbReference type="ARBA" id="ARBA00023015"/>
    </source>
</evidence>
<keyword evidence="3 6" id="KW-0805">Transcription regulation</keyword>
<proteinExistence type="inferred from homology"/>
<feature type="domain" description="Enhancer of polycomb-like N-terminal" evidence="9">
    <location>
        <begin position="90"/>
        <end position="413"/>
    </location>
</feature>
<dbReference type="Pfam" id="PF10513">
    <property type="entry name" value="EPL1"/>
    <property type="match status" value="1"/>
</dbReference>
<comment type="subcellular location">
    <subcellularLocation>
        <location evidence="1 6">Nucleus</location>
    </subcellularLocation>
</comment>
<dbReference type="PANTHER" id="PTHR14898">
    <property type="entry name" value="ENHANCER OF POLYCOMB"/>
    <property type="match status" value="1"/>
</dbReference>
<evidence type="ECO:0000256" key="7">
    <source>
        <dbReference type="SAM" id="Coils"/>
    </source>
</evidence>
<feature type="compositionally biased region" description="Basic and acidic residues" evidence="8">
    <location>
        <begin position="696"/>
        <end position="705"/>
    </location>
</feature>
<feature type="region of interest" description="Disordered" evidence="8">
    <location>
        <begin position="503"/>
        <end position="524"/>
    </location>
</feature>
<dbReference type="AlphaFoldDB" id="A0A2P6VKM2"/>
<feature type="compositionally biased region" description="Low complexity" evidence="8">
    <location>
        <begin position="882"/>
        <end position="899"/>
    </location>
</feature>
<accession>A0A2P6VKM2</accession>
<feature type="compositionally biased region" description="Basic and acidic residues" evidence="8">
    <location>
        <begin position="34"/>
        <end position="43"/>
    </location>
</feature>
<feature type="compositionally biased region" description="Acidic residues" evidence="8">
    <location>
        <begin position="956"/>
        <end position="967"/>
    </location>
</feature>
<feature type="compositionally biased region" description="Acidic residues" evidence="8">
    <location>
        <begin position="1039"/>
        <end position="1048"/>
    </location>
</feature>
<gene>
    <name evidence="10" type="ORF">C2E20_2361</name>
</gene>
<evidence type="ECO:0000256" key="5">
    <source>
        <dbReference type="ARBA" id="ARBA00023242"/>
    </source>
</evidence>
<dbReference type="STRING" id="554055.A0A2P6VKM2"/>
<feature type="coiled-coil region" evidence="7">
    <location>
        <begin position="545"/>
        <end position="579"/>
    </location>
</feature>
<keyword evidence="5 6" id="KW-0539">Nucleus</keyword>
<dbReference type="InterPro" id="IPR024943">
    <property type="entry name" value="Enhancer_polycomb"/>
</dbReference>
<feature type="compositionally biased region" description="Low complexity" evidence="8">
    <location>
        <begin position="1049"/>
        <end position="1070"/>
    </location>
</feature>
<feature type="region of interest" description="Disordered" evidence="8">
    <location>
        <begin position="799"/>
        <end position="844"/>
    </location>
</feature>
<evidence type="ECO:0000256" key="2">
    <source>
        <dbReference type="ARBA" id="ARBA00008035"/>
    </source>
</evidence>
<evidence type="ECO:0000256" key="8">
    <source>
        <dbReference type="SAM" id="MobiDB-lite"/>
    </source>
</evidence>
<feature type="compositionally biased region" description="Gly residues" evidence="8">
    <location>
        <begin position="11"/>
        <end position="25"/>
    </location>
</feature>
<dbReference type="InterPro" id="IPR019542">
    <property type="entry name" value="Enhancer_polycomb-like_N"/>
</dbReference>
<protein>
    <recommendedName>
        <fullName evidence="6">Enhancer of polycomb-like protein</fullName>
    </recommendedName>
</protein>
<sequence>MPGSRVMKSQRGGGGGGRGRSGGGSAPVAPPPDEPLRLPRGSRETAALLRANGYALLNKEKLRRPQAQAQQGDGERAQQHAQPAAAGEQQQQQQQSRKVQRRQQEQQAEEEEEQQDQQLQRELRPRMVRIVEPPRSQHKRKHGSSSDDEEYRPSRSARGAPAAPQPPPPQPQVQQPGMKRVRSSWKMRPLLIDEKVTVFWEGRDHALLHYDGGEFHQWLLDCEAGLADPSEGLPYPLVVQDKELRTLLEIKPAAEAGPGQPGGELRAAAAQAAAAAAAAVAGDEGPAIIVPTVRTLPAGEQPDLLVREQEPPVVQRMQDAEGPDVAGTSAAARAASDAWRSAKRAVALDPPYIRYVQPTPDDLDLAVEYDLDDEDEEWLEAFNTEAKRAKSRKARRTCGEEWMEHLIDRMEKEYTAELQRHPGKWVVQAAEPGSSDQLPAVVLPSIEEVFPLDKCLQVPGINHYESVIEAVYEYWKGKHQRAGRPLIQRLWYEPPWDRRKAARVASTAEDEGGDEEGPFAGQDSPVALAGIRKRRLDPEEASARFQEMRRDLESARTLADQVRKREKLKRRELQLYKEEWAARMQAIHDGAQRVVARQGQLQNPPAQLSAVARLPLGATWLLPTSSGDTSEDALHVGAPQDAAAQAEHRAARLAQRRFARDVGSAVAQAPQRQQQQEARRLLGRPRGSPAAGGSQRRAELEREHPAVQAAQHGGGAGTVLKQSGNVRGPPAPPGVRRQPVCVWCHSGEFLMLGCASCPRCFCFKCFQRRPGLGINNWSRAVKDSTYRCVICRGVEADDAPSANTASEARPADAADATSPQRGRRPAPQPEEPTAARIESERRAQELGVEVPRGLGGAALRSFLIRLQKQRVEEADEEEEGSEQQQALASPASPRPRATAGGHGRRQQPRGSSDEEGDGEEDGRRLRQRRLGGAALASHVKRLEVQRAGRGQGGCASDDEQPSSDGEEAWPHPHIPPPPRKLGGAALRSYIKRQEALLEAGDEEDASDSSEGWPYSHIPPPPRKLGGAALRSYIKRQEALLEDEDEDGGEQQQQLSGSSSGTAEEFGASSGEAGGGSSDGEVSQRKENRAPPAKRPRKAGLGGAALASHKRRMAAEAAAAEAARERRRRARH</sequence>
<evidence type="ECO:0000259" key="9">
    <source>
        <dbReference type="Pfam" id="PF10513"/>
    </source>
</evidence>
<feature type="compositionally biased region" description="Low complexity" evidence="8">
    <location>
        <begin position="79"/>
        <end position="97"/>
    </location>
</feature>
<feature type="region of interest" description="Disordered" evidence="8">
    <location>
        <begin position="662"/>
        <end position="735"/>
    </location>
</feature>
<feature type="compositionally biased region" description="Low complexity" evidence="8">
    <location>
        <begin position="804"/>
        <end position="819"/>
    </location>
</feature>
<evidence type="ECO:0000256" key="4">
    <source>
        <dbReference type="ARBA" id="ARBA00023163"/>
    </source>
</evidence>
<evidence type="ECO:0000256" key="1">
    <source>
        <dbReference type="ARBA" id="ARBA00004123"/>
    </source>
</evidence>
<dbReference type="GO" id="GO:0035267">
    <property type="term" value="C:NuA4 histone acetyltransferase complex"/>
    <property type="evidence" value="ECO:0007669"/>
    <property type="project" value="InterPro"/>
</dbReference>
<reference evidence="10 11" key="1">
    <citation type="journal article" date="2018" name="Plant J.">
        <title>Genome sequences of Chlorella sorokiniana UTEX 1602 and Micractinium conductrix SAG 241.80: implications to maltose excretion by a green alga.</title>
        <authorList>
            <person name="Arriola M.B."/>
            <person name="Velmurugan N."/>
            <person name="Zhang Y."/>
            <person name="Plunkett M.H."/>
            <person name="Hondzo H."/>
            <person name="Barney B.M."/>
        </authorList>
    </citation>
    <scope>NUCLEOTIDE SEQUENCE [LARGE SCALE GENOMIC DNA]</scope>
    <source>
        <strain evidence="10 11">SAG 241.80</strain>
    </source>
</reference>
<evidence type="ECO:0000313" key="11">
    <source>
        <dbReference type="Proteomes" id="UP000239649"/>
    </source>
</evidence>